<organism evidence="1 2">
    <name type="scientific">Nonomuraea helvata</name>
    <dbReference type="NCBI Taxonomy" id="37484"/>
    <lineage>
        <taxon>Bacteria</taxon>
        <taxon>Bacillati</taxon>
        <taxon>Actinomycetota</taxon>
        <taxon>Actinomycetes</taxon>
        <taxon>Streptosporangiales</taxon>
        <taxon>Streptosporangiaceae</taxon>
        <taxon>Nonomuraea</taxon>
    </lineage>
</organism>
<proteinExistence type="predicted"/>
<sequence length="287" mass="32225">MPSSQHEALHRIFRDKPELYAHAFKMLNIDFPTPSEIAVVDTDMTEISPIERRADSVMMFTSRFGGKHVVISESQSQSDNDKISAWAYYISYAHIKFECQVTLMVICQDLATARWAREPKPIGLAGHPSLVVHPIVLGPDIVPAITDTAEACTDAVLTMYSALTHARSPKVDAILKALDVALTTIDTDTAKYIAEQTEIGLGDTNARQIWRRLMAMQNYRFKSEFAEMLRDEGKAASVLMILEDRGVPVTESIRERIMACTDRTLLENWLLRSFKVTTAEELFDGDV</sequence>
<name>A0ABV5SFV8_9ACTN</name>
<dbReference type="Proteomes" id="UP001589532">
    <property type="component" value="Unassembled WGS sequence"/>
</dbReference>
<protein>
    <recommendedName>
        <fullName evidence="3">Transposase</fullName>
    </recommendedName>
</protein>
<dbReference type="EMBL" id="JBHMBW010000099">
    <property type="protein sequence ID" value="MFB9630575.1"/>
    <property type="molecule type" value="Genomic_DNA"/>
</dbReference>
<keyword evidence="2" id="KW-1185">Reference proteome</keyword>
<dbReference type="RefSeq" id="WP_344988859.1">
    <property type="nucleotide sequence ID" value="NZ_BAAAXV010000003.1"/>
</dbReference>
<accession>A0ABV5SFV8</accession>
<gene>
    <name evidence="1" type="ORF">ACFFSA_46510</name>
</gene>
<dbReference type="PANTHER" id="PTHR34613:SF1">
    <property type="entry name" value="SLL6017 PROTEIN"/>
    <property type="match status" value="1"/>
</dbReference>
<evidence type="ECO:0000313" key="1">
    <source>
        <dbReference type="EMBL" id="MFB9630575.1"/>
    </source>
</evidence>
<reference evidence="1 2" key="1">
    <citation type="submission" date="2024-09" db="EMBL/GenBank/DDBJ databases">
        <authorList>
            <person name="Sun Q."/>
            <person name="Mori K."/>
        </authorList>
    </citation>
    <scope>NUCLEOTIDE SEQUENCE [LARGE SCALE GENOMIC DNA]</scope>
    <source>
        <strain evidence="1 2">JCM 3143</strain>
    </source>
</reference>
<evidence type="ECO:0008006" key="3">
    <source>
        <dbReference type="Google" id="ProtNLM"/>
    </source>
</evidence>
<dbReference type="PANTHER" id="PTHR34613">
    <property type="entry name" value="SLL0800 PROTEIN"/>
    <property type="match status" value="1"/>
</dbReference>
<evidence type="ECO:0000313" key="2">
    <source>
        <dbReference type="Proteomes" id="UP001589532"/>
    </source>
</evidence>
<comment type="caution">
    <text evidence="1">The sequence shown here is derived from an EMBL/GenBank/DDBJ whole genome shotgun (WGS) entry which is preliminary data.</text>
</comment>